<gene>
    <name evidence="2" type="ORF">A2650_01560</name>
</gene>
<reference evidence="2 3" key="1">
    <citation type="journal article" date="2016" name="Nat. Commun.">
        <title>Thousands of microbial genomes shed light on interconnected biogeochemical processes in an aquifer system.</title>
        <authorList>
            <person name="Anantharaman K."/>
            <person name="Brown C.T."/>
            <person name="Hug L.A."/>
            <person name="Sharon I."/>
            <person name="Castelle C.J."/>
            <person name="Probst A.J."/>
            <person name="Thomas B.C."/>
            <person name="Singh A."/>
            <person name="Wilkins M.J."/>
            <person name="Karaoz U."/>
            <person name="Brodie E.L."/>
            <person name="Williams K.H."/>
            <person name="Hubbard S.S."/>
            <person name="Banfield J.F."/>
        </authorList>
    </citation>
    <scope>NUCLEOTIDE SEQUENCE [LARGE SCALE GENOMIC DNA]</scope>
</reference>
<comment type="caution">
    <text evidence="2">The sequence shown here is derived from an EMBL/GenBank/DDBJ whole genome shotgun (WGS) entry which is preliminary data.</text>
</comment>
<proteinExistence type="predicted"/>
<feature type="transmembrane region" description="Helical" evidence="1">
    <location>
        <begin position="31"/>
        <end position="54"/>
    </location>
</feature>
<evidence type="ECO:0000256" key="1">
    <source>
        <dbReference type="SAM" id="Phobius"/>
    </source>
</evidence>
<protein>
    <submittedName>
        <fullName evidence="2">Uncharacterized protein</fullName>
    </submittedName>
</protein>
<dbReference type="AlphaFoldDB" id="A0A1F8EGK1"/>
<keyword evidence="1" id="KW-0472">Membrane</keyword>
<keyword evidence="1" id="KW-1133">Transmembrane helix</keyword>
<dbReference type="Proteomes" id="UP000177117">
    <property type="component" value="Unassembled WGS sequence"/>
</dbReference>
<evidence type="ECO:0000313" key="3">
    <source>
        <dbReference type="Proteomes" id="UP000177117"/>
    </source>
</evidence>
<dbReference type="EMBL" id="MGJD01000032">
    <property type="protein sequence ID" value="OGM99954.1"/>
    <property type="molecule type" value="Genomic_DNA"/>
</dbReference>
<evidence type="ECO:0000313" key="2">
    <source>
        <dbReference type="EMBL" id="OGM99954.1"/>
    </source>
</evidence>
<name>A0A1F8EGK1_9BACT</name>
<keyword evidence="1" id="KW-0812">Transmembrane</keyword>
<sequence length="120" mass="13921">MVLLVFITILAGTSMAMISFSFDPYKTTDGIKMLFFLSLFAFMWGAGTIAFFILNIANSDRWNDSFRRGLLLSVLFVILIFFKRHDVLSWYLGSIFGGLFTVFEIWMYKRISKRNNVLSE</sequence>
<organism evidence="2 3">
    <name type="scientific">Candidatus Yanofskybacteria bacterium RIFCSPHIGHO2_01_FULL_41_53</name>
    <dbReference type="NCBI Taxonomy" id="1802663"/>
    <lineage>
        <taxon>Bacteria</taxon>
        <taxon>Candidatus Yanofskyibacteriota</taxon>
    </lineage>
</organism>
<feature type="transmembrane region" description="Helical" evidence="1">
    <location>
        <begin position="88"/>
        <end position="108"/>
    </location>
</feature>
<accession>A0A1F8EGK1</accession>
<feature type="transmembrane region" description="Helical" evidence="1">
    <location>
        <begin position="66"/>
        <end position="82"/>
    </location>
</feature>